<dbReference type="Gene3D" id="3.20.20.80">
    <property type="entry name" value="Glycosidases"/>
    <property type="match status" value="1"/>
</dbReference>
<name>A0ABS4IS08_9BACL</name>
<evidence type="ECO:0000313" key="2">
    <source>
        <dbReference type="Proteomes" id="UP001519287"/>
    </source>
</evidence>
<dbReference type="InterPro" id="IPR017853">
    <property type="entry name" value="GH"/>
</dbReference>
<dbReference type="EMBL" id="JAGGLB010000004">
    <property type="protein sequence ID" value="MBP1990338.1"/>
    <property type="molecule type" value="Genomic_DNA"/>
</dbReference>
<protein>
    <recommendedName>
        <fullName evidence="3">Glycoside hydrolase family 42 N-terminal domain-containing protein</fullName>
    </recommendedName>
</protein>
<dbReference type="Proteomes" id="UP001519287">
    <property type="component" value="Unassembled WGS sequence"/>
</dbReference>
<accession>A0ABS4IS08</accession>
<reference evidence="1 2" key="1">
    <citation type="submission" date="2021-03" db="EMBL/GenBank/DDBJ databases">
        <title>Genomic Encyclopedia of Type Strains, Phase IV (KMG-IV): sequencing the most valuable type-strain genomes for metagenomic binning, comparative biology and taxonomic classification.</title>
        <authorList>
            <person name="Goeker M."/>
        </authorList>
    </citation>
    <scope>NUCLEOTIDE SEQUENCE [LARGE SCALE GENOMIC DNA]</scope>
    <source>
        <strain evidence="1 2">DSM 26048</strain>
    </source>
</reference>
<proteinExistence type="predicted"/>
<evidence type="ECO:0000313" key="1">
    <source>
        <dbReference type="EMBL" id="MBP1990338.1"/>
    </source>
</evidence>
<comment type="caution">
    <text evidence="1">The sequence shown here is derived from an EMBL/GenBank/DDBJ whole genome shotgun (WGS) entry which is preliminary data.</text>
</comment>
<sequence length="669" mass="76207">MNTTKMMPYPFFWDDAAIDLSFVFKDEKPAGKRGFMRAEGERFVFEDGTEGRFWGTNFNSGANFPSHEHSEKVAKRLAKFGVNIVRFHQMDAEWSTPNIFQFSKGENKCHTLEFDPDSMDRLDYLIHCLKEEGIYMSLDLLTYRKFKSEDGVEHPELLGEGAKPYSNFSRKLIDLQKRFNEQLFTHFNPYTKLCYKDDPAIAMTGLANENDLFLYAQKPVVLEPYRSELEALYREWAERNQVEVPGEPVNFGLEPDEKMIAFLCEVHTNYYKEMMAHLRSIGVRIPIAGTNWPINAALLQSQSPTDYTDNHGYWWMGDQSSINNSSMTSLRRSMLPMTGFMKLPDKPMFVSEWDSPWPNEWRAESSLLLAAAGALQGWAGFAIHTYRYTTTPNAERLGRNIALNGITYRGIFDSFNDPAKFGLFYHAALILRRGDVRQGEKTVKIKLPDLNCTEPDETIGFFKCRMPATDLLAESHKYVIEPPGYTSLDEHLTEIVLSPEDTLVDESKGEVLSETGEMYRSWDKRYGWIDSPRTKVTYGFIGEAGAIELDGLVIEAETDFATIAISSLTDEPLQASGNMLLTAVGRADNMDAQYNEDHTVELQPGHPPVVIEVTQARIRLHTDQQVMRVWAVNPEGFFTGEVPSAWKDGVLSFEIGGTHSSMYYLIQKQ</sequence>
<gene>
    <name evidence="1" type="ORF">J2Z66_001936</name>
</gene>
<dbReference type="SUPFAM" id="SSF51445">
    <property type="entry name" value="(Trans)glycosidases"/>
    <property type="match status" value="1"/>
</dbReference>
<dbReference type="RefSeq" id="WP_209971114.1">
    <property type="nucleotide sequence ID" value="NZ_JAGGLB010000004.1"/>
</dbReference>
<keyword evidence="2" id="KW-1185">Reference proteome</keyword>
<evidence type="ECO:0008006" key="3">
    <source>
        <dbReference type="Google" id="ProtNLM"/>
    </source>
</evidence>
<organism evidence="1 2">
    <name type="scientific">Paenibacillus eucommiae</name>
    <dbReference type="NCBI Taxonomy" id="1355755"/>
    <lineage>
        <taxon>Bacteria</taxon>
        <taxon>Bacillati</taxon>
        <taxon>Bacillota</taxon>
        <taxon>Bacilli</taxon>
        <taxon>Bacillales</taxon>
        <taxon>Paenibacillaceae</taxon>
        <taxon>Paenibacillus</taxon>
    </lineage>
</organism>